<dbReference type="CDD" id="cd13589">
    <property type="entry name" value="PBP2_polyamine_RpCGA009"/>
    <property type="match status" value="1"/>
</dbReference>
<evidence type="ECO:0000256" key="2">
    <source>
        <dbReference type="SAM" id="SignalP"/>
    </source>
</evidence>
<proteinExistence type="predicted"/>
<feature type="chain" id="PRO_5012485351" evidence="2">
    <location>
        <begin position="25"/>
        <end position="345"/>
    </location>
</feature>
<keyword evidence="1 2" id="KW-0732">Signal</keyword>
<dbReference type="GO" id="GO:0015888">
    <property type="term" value="P:thiamine transport"/>
    <property type="evidence" value="ECO:0007669"/>
    <property type="project" value="TreeGrafter"/>
</dbReference>
<dbReference type="AlphaFoldDB" id="A0A1X7DHQ1"/>
<dbReference type="SUPFAM" id="SSF53850">
    <property type="entry name" value="Periplasmic binding protein-like II"/>
    <property type="match status" value="1"/>
</dbReference>
<dbReference type="PANTHER" id="PTHR30006">
    <property type="entry name" value="THIAMINE-BINDING PERIPLASMIC PROTEIN-RELATED"/>
    <property type="match status" value="1"/>
</dbReference>
<protein>
    <submittedName>
        <fullName evidence="3">Putative spermidine/putrescine transport system substrate-binding protein</fullName>
    </submittedName>
</protein>
<dbReference type="GO" id="GO:0030976">
    <property type="term" value="F:thiamine pyrophosphate binding"/>
    <property type="evidence" value="ECO:0007669"/>
    <property type="project" value="TreeGrafter"/>
</dbReference>
<feature type="signal peptide" evidence="2">
    <location>
        <begin position="1"/>
        <end position="24"/>
    </location>
</feature>
<organism evidence="3 4">
    <name type="scientific">Trinickia caryophylli</name>
    <name type="common">Paraburkholderia caryophylli</name>
    <dbReference type="NCBI Taxonomy" id="28094"/>
    <lineage>
        <taxon>Bacteria</taxon>
        <taxon>Pseudomonadati</taxon>
        <taxon>Pseudomonadota</taxon>
        <taxon>Betaproteobacteria</taxon>
        <taxon>Burkholderiales</taxon>
        <taxon>Burkholderiaceae</taxon>
        <taxon>Trinickia</taxon>
    </lineage>
</organism>
<dbReference type="Pfam" id="PF13416">
    <property type="entry name" value="SBP_bac_8"/>
    <property type="match status" value="1"/>
</dbReference>
<evidence type="ECO:0000256" key="1">
    <source>
        <dbReference type="ARBA" id="ARBA00022729"/>
    </source>
</evidence>
<reference evidence="4" key="1">
    <citation type="submission" date="2017-04" db="EMBL/GenBank/DDBJ databases">
        <authorList>
            <person name="Varghese N."/>
            <person name="Submissions S."/>
        </authorList>
    </citation>
    <scope>NUCLEOTIDE SEQUENCE [LARGE SCALE GENOMIC DNA]</scope>
    <source>
        <strain evidence="4">Ballard 720</strain>
    </source>
</reference>
<dbReference type="GO" id="GO:0030975">
    <property type="term" value="F:thiamine binding"/>
    <property type="evidence" value="ECO:0007669"/>
    <property type="project" value="TreeGrafter"/>
</dbReference>
<dbReference type="InterPro" id="IPR006059">
    <property type="entry name" value="SBP"/>
</dbReference>
<keyword evidence="4" id="KW-1185">Reference proteome</keyword>
<dbReference type="Proteomes" id="UP000192911">
    <property type="component" value="Unassembled WGS sequence"/>
</dbReference>
<dbReference type="RefSeq" id="WP_085225947.1">
    <property type="nucleotide sequence ID" value="NZ_BSQD01000003.1"/>
</dbReference>
<name>A0A1X7DHQ1_TRICW</name>
<dbReference type="OrthoDB" id="305758at2"/>
<dbReference type="GO" id="GO:0030288">
    <property type="term" value="C:outer membrane-bounded periplasmic space"/>
    <property type="evidence" value="ECO:0007669"/>
    <property type="project" value="TreeGrafter"/>
</dbReference>
<dbReference type="EMBL" id="FXAH01000003">
    <property type="protein sequence ID" value="SMF15740.1"/>
    <property type="molecule type" value="Genomic_DNA"/>
</dbReference>
<sequence>MKKTSPAAAALAAALALGVSSASAQPTLYVGSYGGSTQAAFEKSIIPQFEKTHDVKIVYVPGNSTDTLAKLQAQKGKQELNVVLLDDGPMYQAVQFGFCDKLADAPIYRDLYPIARMSDRAVALAAVATGLAYNADAFRKAGLPPPASWEVLTDARYRQKIAIPPISNTYGLQTLIMFARLAGGGETNIAPGFDAMIKRVAPNVLAWEPSPGKMTELFQNGDVTLAVWGSGRAQTLQQTGFPIRFVYPKEGAMALLTAACPVAQNKEPQLSQQFVQYLLTPEVQTVLAETQAWGPMNSTTKLPPAVAAKVPYGSEQIGKLVKTDWAIVNEKRAQWTNQWNRQVER</sequence>
<evidence type="ECO:0000313" key="3">
    <source>
        <dbReference type="EMBL" id="SMF15740.1"/>
    </source>
</evidence>
<evidence type="ECO:0000313" key="4">
    <source>
        <dbReference type="Proteomes" id="UP000192911"/>
    </source>
</evidence>
<gene>
    <name evidence="3" type="ORF">SAMN06295900_103244</name>
</gene>
<dbReference type="Gene3D" id="3.40.190.10">
    <property type="entry name" value="Periplasmic binding protein-like II"/>
    <property type="match status" value="2"/>
</dbReference>
<accession>A0A1X7DHQ1</accession>
<dbReference type="PANTHER" id="PTHR30006:SF2">
    <property type="entry name" value="ABC TRANSPORTER SUBSTRATE-BINDING PROTEIN"/>
    <property type="match status" value="1"/>
</dbReference>
<dbReference type="GeneID" id="95548542"/>
<dbReference type="STRING" id="28094.SAMN06295900_103244"/>